<feature type="signal peptide" evidence="1">
    <location>
        <begin position="1"/>
        <end position="22"/>
    </location>
</feature>
<organism evidence="2 3">
    <name type="scientific">Amblyomma americanum</name>
    <name type="common">Lone star tick</name>
    <dbReference type="NCBI Taxonomy" id="6943"/>
    <lineage>
        <taxon>Eukaryota</taxon>
        <taxon>Metazoa</taxon>
        <taxon>Ecdysozoa</taxon>
        <taxon>Arthropoda</taxon>
        <taxon>Chelicerata</taxon>
        <taxon>Arachnida</taxon>
        <taxon>Acari</taxon>
        <taxon>Parasitiformes</taxon>
        <taxon>Ixodida</taxon>
        <taxon>Ixodoidea</taxon>
        <taxon>Ixodidae</taxon>
        <taxon>Amblyomminae</taxon>
        <taxon>Amblyomma</taxon>
    </lineage>
</organism>
<gene>
    <name evidence="2" type="ORF">V5799_028052</name>
</gene>
<dbReference type="Proteomes" id="UP001321473">
    <property type="component" value="Unassembled WGS sequence"/>
</dbReference>
<reference evidence="2 3" key="1">
    <citation type="journal article" date="2023" name="Arcadia Sci">
        <title>De novo assembly of a long-read Amblyomma americanum tick genome.</title>
        <authorList>
            <person name="Chou S."/>
            <person name="Poskanzer K.E."/>
            <person name="Rollins M."/>
            <person name="Thuy-Boun P.S."/>
        </authorList>
    </citation>
    <scope>NUCLEOTIDE SEQUENCE [LARGE SCALE GENOMIC DNA]</scope>
    <source>
        <strain evidence="2">F_SG_1</strain>
        <tissue evidence="2">Salivary glands</tissue>
    </source>
</reference>
<proteinExistence type="predicted"/>
<dbReference type="AlphaFoldDB" id="A0AAQ4DDZ3"/>
<keyword evidence="3" id="KW-1185">Reference proteome</keyword>
<evidence type="ECO:0008006" key="4">
    <source>
        <dbReference type="Google" id="ProtNLM"/>
    </source>
</evidence>
<evidence type="ECO:0000256" key="1">
    <source>
        <dbReference type="SAM" id="SignalP"/>
    </source>
</evidence>
<feature type="chain" id="PRO_5042983912" description="Secreted protein" evidence="1">
    <location>
        <begin position="23"/>
        <end position="89"/>
    </location>
</feature>
<evidence type="ECO:0000313" key="2">
    <source>
        <dbReference type="EMBL" id="KAK8760683.1"/>
    </source>
</evidence>
<evidence type="ECO:0000313" key="3">
    <source>
        <dbReference type="Proteomes" id="UP001321473"/>
    </source>
</evidence>
<protein>
    <recommendedName>
        <fullName evidence="4">Secreted protein</fullName>
    </recommendedName>
</protein>
<dbReference type="EMBL" id="JARKHS020032066">
    <property type="protein sequence ID" value="KAK8760683.1"/>
    <property type="molecule type" value="Genomic_DNA"/>
</dbReference>
<accession>A0AAQ4DDZ3</accession>
<name>A0AAQ4DDZ3_AMBAM</name>
<keyword evidence="1" id="KW-0732">Signal</keyword>
<sequence>MAASRFAVVFLFLTLVLPHVLASYSYEPTDQVWDLSLKGKSGLQLRKRQISAFLLAVQGARLLWPLLQKTIQRCKERKTLKQATKGGEM</sequence>
<comment type="caution">
    <text evidence="2">The sequence shown here is derived from an EMBL/GenBank/DDBJ whole genome shotgun (WGS) entry which is preliminary data.</text>
</comment>